<gene>
    <name evidence="7" type="ORF">C8J26_0518</name>
</gene>
<dbReference type="RefSeq" id="WP_107956577.1">
    <property type="nucleotide sequence ID" value="NZ_QAOG01000001.1"/>
</dbReference>
<dbReference type="AlphaFoldDB" id="A0A2T5GSF0"/>
<dbReference type="PROSITE" id="PS50895">
    <property type="entry name" value="SURF1"/>
    <property type="match status" value="1"/>
</dbReference>
<dbReference type="CDD" id="cd06662">
    <property type="entry name" value="SURF1"/>
    <property type="match status" value="1"/>
</dbReference>
<feature type="transmembrane region" description="Helical" evidence="6">
    <location>
        <begin position="206"/>
        <end position="227"/>
    </location>
</feature>
<keyword evidence="5 6" id="KW-0472">Membrane</keyword>
<dbReference type="InterPro" id="IPR012338">
    <property type="entry name" value="Beta-lactam/transpept-like"/>
</dbReference>
<dbReference type="InterPro" id="IPR002994">
    <property type="entry name" value="Surf1/Shy1"/>
</dbReference>
<keyword evidence="6" id="KW-1003">Cell membrane</keyword>
<reference evidence="7 8" key="1">
    <citation type="submission" date="2018-04" db="EMBL/GenBank/DDBJ databases">
        <title>Genomic Encyclopedia of Type Strains, Phase III (KMG-III): the genomes of soil and plant-associated and newly described type strains.</title>
        <authorList>
            <person name="Whitman W."/>
        </authorList>
    </citation>
    <scope>NUCLEOTIDE SEQUENCE [LARGE SCALE GENOMIC DNA]</scope>
    <source>
        <strain evidence="7 8">MA101b</strain>
    </source>
</reference>
<dbReference type="InterPro" id="IPR045214">
    <property type="entry name" value="Surf1/Surf4"/>
</dbReference>
<feature type="transmembrane region" description="Helical" evidence="6">
    <location>
        <begin position="7"/>
        <end position="29"/>
    </location>
</feature>
<evidence type="ECO:0000256" key="5">
    <source>
        <dbReference type="ARBA" id="ARBA00023136"/>
    </source>
</evidence>
<accession>A0A2T5GSF0</accession>
<evidence type="ECO:0000256" key="6">
    <source>
        <dbReference type="RuleBase" id="RU363076"/>
    </source>
</evidence>
<protein>
    <recommendedName>
        <fullName evidence="6">SURF1-like protein</fullName>
    </recommendedName>
</protein>
<dbReference type="Pfam" id="PF02104">
    <property type="entry name" value="SURF1"/>
    <property type="match status" value="1"/>
</dbReference>
<comment type="subcellular location">
    <subcellularLocation>
        <location evidence="6">Cell membrane</location>
        <topology evidence="6">Multi-pass membrane protein</topology>
    </subcellularLocation>
    <subcellularLocation>
        <location evidence="1">Membrane</location>
    </subcellularLocation>
</comment>
<comment type="similarity">
    <text evidence="2 6">Belongs to the SURF1 family.</text>
</comment>
<dbReference type="SUPFAM" id="SSF56601">
    <property type="entry name" value="beta-lactamase/transpeptidase-like"/>
    <property type="match status" value="1"/>
</dbReference>
<proteinExistence type="inferred from homology"/>
<comment type="caution">
    <text evidence="7">The sequence shown here is derived from an EMBL/GenBank/DDBJ whole genome shotgun (WGS) entry which is preliminary data.</text>
</comment>
<evidence type="ECO:0000313" key="8">
    <source>
        <dbReference type="Proteomes" id="UP000244189"/>
    </source>
</evidence>
<organism evidence="7 8">
    <name type="scientific">Sphingomonas aurantiaca</name>
    <dbReference type="NCBI Taxonomy" id="185949"/>
    <lineage>
        <taxon>Bacteria</taxon>
        <taxon>Pseudomonadati</taxon>
        <taxon>Pseudomonadota</taxon>
        <taxon>Alphaproteobacteria</taxon>
        <taxon>Sphingomonadales</taxon>
        <taxon>Sphingomonadaceae</taxon>
        <taxon>Sphingomonas</taxon>
    </lineage>
</organism>
<keyword evidence="4 6" id="KW-1133">Transmembrane helix</keyword>
<dbReference type="PANTHER" id="PTHR23427">
    <property type="entry name" value="SURFEIT LOCUS PROTEIN"/>
    <property type="match status" value="1"/>
</dbReference>
<evidence type="ECO:0000256" key="3">
    <source>
        <dbReference type="ARBA" id="ARBA00022692"/>
    </source>
</evidence>
<evidence type="ECO:0000256" key="1">
    <source>
        <dbReference type="ARBA" id="ARBA00004370"/>
    </source>
</evidence>
<dbReference type="PANTHER" id="PTHR23427:SF2">
    <property type="entry name" value="SURFEIT LOCUS PROTEIN 1"/>
    <property type="match status" value="1"/>
</dbReference>
<evidence type="ECO:0000313" key="7">
    <source>
        <dbReference type="EMBL" id="PTQ62241.1"/>
    </source>
</evidence>
<evidence type="ECO:0000256" key="2">
    <source>
        <dbReference type="ARBA" id="ARBA00007165"/>
    </source>
</evidence>
<evidence type="ECO:0000256" key="4">
    <source>
        <dbReference type="ARBA" id="ARBA00022989"/>
    </source>
</evidence>
<keyword evidence="8" id="KW-1185">Reference proteome</keyword>
<name>A0A2T5GSF0_9SPHN</name>
<keyword evidence="3 6" id="KW-0812">Transmembrane</keyword>
<dbReference type="GO" id="GO:0005886">
    <property type="term" value="C:plasma membrane"/>
    <property type="evidence" value="ECO:0007669"/>
    <property type="project" value="UniProtKB-SubCell"/>
</dbReference>
<dbReference type="EMBL" id="QAOG01000001">
    <property type="protein sequence ID" value="PTQ62241.1"/>
    <property type="molecule type" value="Genomic_DNA"/>
</dbReference>
<dbReference type="Proteomes" id="UP000244189">
    <property type="component" value="Unassembled WGS sequence"/>
</dbReference>
<sequence length="240" mass="25762">MTTRPGPAVYVAGLVALLLFAGFMALGIWQIERRAWKLDLIKQVAARAHAAPAAPPGPASWGAITAPSDAYRRIRLDGTLDNTRETLVRAATALGSGYWVVTPLRTAQGFTVLVNRGYVSPQQRATHAKPSGPVTITGYLRITEPKGGFLRSNDPATGKWYSRDVAAIATARGLKNVAPYFVDADKSGTAAPVGGLTIIAFPNNHLVYMLTWFALAVMTIVAFVVFVRQDARKRRGAADS</sequence>